<dbReference type="CDD" id="cd08977">
    <property type="entry name" value="SusD"/>
    <property type="match status" value="1"/>
</dbReference>
<feature type="domain" description="SusD-like N-terminal" evidence="7">
    <location>
        <begin position="30"/>
        <end position="242"/>
    </location>
</feature>
<dbReference type="RefSeq" id="WP_073121085.1">
    <property type="nucleotide sequence ID" value="NZ_FRAA01000002.1"/>
</dbReference>
<dbReference type="Proteomes" id="UP000184474">
    <property type="component" value="Unassembled WGS sequence"/>
</dbReference>
<evidence type="ECO:0000313" key="8">
    <source>
        <dbReference type="EMBL" id="SHJ94641.1"/>
    </source>
</evidence>
<name>A0A1M6NFV7_REIAG</name>
<proteinExistence type="inferred from homology"/>
<evidence type="ECO:0000256" key="2">
    <source>
        <dbReference type="ARBA" id="ARBA00006275"/>
    </source>
</evidence>
<comment type="subcellular location">
    <subcellularLocation>
        <location evidence="1">Cell outer membrane</location>
    </subcellularLocation>
</comment>
<keyword evidence="3" id="KW-0732">Signal</keyword>
<dbReference type="Pfam" id="PF14322">
    <property type="entry name" value="SusD-like_3"/>
    <property type="match status" value="1"/>
</dbReference>
<dbReference type="GO" id="GO:0009279">
    <property type="term" value="C:cell outer membrane"/>
    <property type="evidence" value="ECO:0007669"/>
    <property type="project" value="UniProtKB-SubCell"/>
</dbReference>
<dbReference type="InterPro" id="IPR012944">
    <property type="entry name" value="SusD_RagB_dom"/>
</dbReference>
<dbReference type="EMBL" id="FRAA01000002">
    <property type="protein sequence ID" value="SHJ94641.1"/>
    <property type="molecule type" value="Genomic_DNA"/>
</dbReference>
<organism evidence="8 9">
    <name type="scientific">Reichenbachiella agariperforans</name>
    <dbReference type="NCBI Taxonomy" id="156994"/>
    <lineage>
        <taxon>Bacteria</taxon>
        <taxon>Pseudomonadati</taxon>
        <taxon>Bacteroidota</taxon>
        <taxon>Cytophagia</taxon>
        <taxon>Cytophagales</taxon>
        <taxon>Reichenbachiellaceae</taxon>
        <taxon>Reichenbachiella</taxon>
    </lineage>
</organism>
<feature type="domain" description="RagB/SusD" evidence="6">
    <location>
        <begin position="368"/>
        <end position="491"/>
    </location>
</feature>
<keyword evidence="4" id="KW-0472">Membrane</keyword>
<comment type="similarity">
    <text evidence="2">Belongs to the SusD family.</text>
</comment>
<evidence type="ECO:0000259" key="6">
    <source>
        <dbReference type="Pfam" id="PF07980"/>
    </source>
</evidence>
<dbReference type="InterPro" id="IPR011990">
    <property type="entry name" value="TPR-like_helical_dom_sf"/>
</dbReference>
<dbReference type="Gene3D" id="1.25.40.390">
    <property type="match status" value="1"/>
</dbReference>
<evidence type="ECO:0000259" key="7">
    <source>
        <dbReference type="Pfam" id="PF14322"/>
    </source>
</evidence>
<dbReference type="Pfam" id="PF07980">
    <property type="entry name" value="SusD_RagB"/>
    <property type="match status" value="1"/>
</dbReference>
<keyword evidence="9" id="KW-1185">Reference proteome</keyword>
<dbReference type="STRING" id="156994.SAMN04488028_102244"/>
<dbReference type="InterPro" id="IPR033985">
    <property type="entry name" value="SusD-like_N"/>
</dbReference>
<reference evidence="9" key="1">
    <citation type="submission" date="2016-11" db="EMBL/GenBank/DDBJ databases">
        <authorList>
            <person name="Varghese N."/>
            <person name="Submissions S."/>
        </authorList>
    </citation>
    <scope>NUCLEOTIDE SEQUENCE [LARGE SCALE GENOMIC DNA]</scope>
    <source>
        <strain evidence="9">DSM 26134</strain>
    </source>
</reference>
<evidence type="ECO:0000256" key="1">
    <source>
        <dbReference type="ARBA" id="ARBA00004442"/>
    </source>
</evidence>
<protein>
    <submittedName>
        <fullName evidence="8">SusD family protein</fullName>
    </submittedName>
</protein>
<gene>
    <name evidence="8" type="ORF">SAMN04488028_102244</name>
</gene>
<keyword evidence="5" id="KW-0998">Cell outer membrane</keyword>
<evidence type="ECO:0000256" key="3">
    <source>
        <dbReference type="ARBA" id="ARBA00022729"/>
    </source>
</evidence>
<sequence length="491" mass="53400">MNSTYKTGFNWKVIVVSFIPFLGLSACNDDFLDTVPQTAIEESEAFSTEGKILAQVNNLYRQLQNPTLYGGRYIVFNEQRADEFGQNDGNAAAGSAVWNQSVASTNDFANNVWSAAYTAINSANILLSALEDTDVITEETKAFYMAEAKYVRALSYLCLVQTYARPYTYDPDGLGVPLRLSPIRTSGHNNLARSTVAEVYDQILQDLDEAETELPESYPTALLNTSRAHKATAIALKSRVYLLQGDYPNVVSESSKLVPSTMPYQYVTSTITHELETDIATVFGGSYTGPEAIFSIPFINSTTETPPTQSSLAFNYLGQPIIFMAAAGIASDPALNSPEDSRSLLVTTNANNQKVLTKFSITVAPFRDYVPVIRYAEIMLNYAEAAANTGDLTLGAQLLQAVRNRANPSHVFADAAVNTTDALLNTIWKERRIELVGEGHRLGDLQRRGLTLPAKVGAIGTAPAVNPGASNYIWPIPSGESATNNLIVENP</sequence>
<accession>A0A1M6NFV7</accession>
<dbReference type="SUPFAM" id="SSF48452">
    <property type="entry name" value="TPR-like"/>
    <property type="match status" value="1"/>
</dbReference>
<dbReference type="PROSITE" id="PS51257">
    <property type="entry name" value="PROKAR_LIPOPROTEIN"/>
    <property type="match status" value="1"/>
</dbReference>
<evidence type="ECO:0000256" key="5">
    <source>
        <dbReference type="ARBA" id="ARBA00023237"/>
    </source>
</evidence>
<evidence type="ECO:0000256" key="4">
    <source>
        <dbReference type="ARBA" id="ARBA00023136"/>
    </source>
</evidence>
<evidence type="ECO:0000313" key="9">
    <source>
        <dbReference type="Proteomes" id="UP000184474"/>
    </source>
</evidence>
<dbReference type="AlphaFoldDB" id="A0A1M6NFV7"/>